<evidence type="ECO:0000313" key="1">
    <source>
        <dbReference type="EMBL" id="SFS69662.1"/>
    </source>
</evidence>
<gene>
    <name evidence="1" type="ORF">SAMN04488556_2309</name>
</gene>
<reference evidence="2" key="1">
    <citation type="submission" date="2016-10" db="EMBL/GenBank/DDBJ databases">
        <authorList>
            <person name="Varghese N."/>
            <person name="Submissions S."/>
        </authorList>
    </citation>
    <scope>NUCLEOTIDE SEQUENCE [LARGE SCALE GENOMIC DNA]</scope>
    <source>
        <strain evidence="2">DSM 22427</strain>
    </source>
</reference>
<dbReference type="Proteomes" id="UP000199199">
    <property type="component" value="Unassembled WGS sequence"/>
</dbReference>
<accession>A0A1I6RY99</accession>
<evidence type="ECO:0000313" key="2">
    <source>
        <dbReference type="Proteomes" id="UP000199199"/>
    </source>
</evidence>
<sequence length="44" mass="5038">MTVFDCLIEFFNSSNQCIILVFIEGIVVEISLKLTVFYPELPVL</sequence>
<dbReference type="AlphaFoldDB" id="A0A1I6RY99"/>
<dbReference type="EMBL" id="FOZS01000002">
    <property type="protein sequence ID" value="SFS69662.1"/>
    <property type="molecule type" value="Genomic_DNA"/>
</dbReference>
<proteinExistence type="predicted"/>
<organism evidence="1 2">
    <name type="scientific">Halostagnicola kamekurae</name>
    <dbReference type="NCBI Taxonomy" id="619731"/>
    <lineage>
        <taxon>Archaea</taxon>
        <taxon>Methanobacteriati</taxon>
        <taxon>Methanobacteriota</taxon>
        <taxon>Stenosarchaea group</taxon>
        <taxon>Halobacteria</taxon>
        <taxon>Halobacteriales</taxon>
        <taxon>Natrialbaceae</taxon>
        <taxon>Halostagnicola</taxon>
    </lineage>
</organism>
<name>A0A1I6RY99_9EURY</name>
<keyword evidence="2" id="KW-1185">Reference proteome</keyword>
<protein>
    <submittedName>
        <fullName evidence="1">Uncharacterized protein</fullName>
    </submittedName>
</protein>